<name>F0EXQ6_9NEIS</name>
<reference evidence="1 2" key="1">
    <citation type="submission" date="2011-01" db="EMBL/GenBank/DDBJ databases">
        <authorList>
            <person name="Muzny D."/>
            <person name="Qin X."/>
            <person name="Deng J."/>
            <person name="Jiang H."/>
            <person name="Liu Y."/>
            <person name="Qu J."/>
            <person name="Song X.-Z."/>
            <person name="Zhang L."/>
            <person name="Thornton R."/>
            <person name="Coyle M."/>
            <person name="Francisco L."/>
            <person name="Jackson L."/>
            <person name="Javaid M."/>
            <person name="Korchina V."/>
            <person name="Kovar C."/>
            <person name="Mata R."/>
            <person name="Mathew T."/>
            <person name="Ngo R."/>
            <person name="Nguyen L."/>
            <person name="Nguyen N."/>
            <person name="Okwuonu G."/>
            <person name="Ongeri F."/>
            <person name="Pham C."/>
            <person name="Simmons D."/>
            <person name="Wilczek-Boney K."/>
            <person name="Hale W."/>
            <person name="Jakkamsetti A."/>
            <person name="Pham P."/>
            <person name="Ruth R."/>
            <person name="San Lucas F."/>
            <person name="Warren J."/>
            <person name="Zhang J."/>
            <person name="Zhao Z."/>
            <person name="Zhou C."/>
            <person name="Zhu D."/>
            <person name="Lee S."/>
            <person name="Bess C."/>
            <person name="Blankenburg K."/>
            <person name="Forbes L."/>
            <person name="Fu Q."/>
            <person name="Gubbala S."/>
            <person name="Hirani K."/>
            <person name="Jayaseelan J.C."/>
            <person name="Lara F."/>
            <person name="Munidasa M."/>
            <person name="Palculict T."/>
            <person name="Patil S."/>
            <person name="Pu L.-L."/>
            <person name="Saada N."/>
            <person name="Tang L."/>
            <person name="Weissenberger G."/>
            <person name="Zhu Y."/>
            <person name="Hemphill L."/>
            <person name="Shang Y."/>
            <person name="Youmans B."/>
            <person name="Ayvaz T."/>
            <person name="Ross M."/>
            <person name="Santibanez J."/>
            <person name="Aqrawi P."/>
            <person name="Gross S."/>
            <person name="Joshi V."/>
            <person name="Fowler G."/>
            <person name="Nazareth L."/>
            <person name="Reid J."/>
            <person name="Worley K."/>
            <person name="Petrosino J."/>
            <person name="Highlander S."/>
            <person name="Gibbs R."/>
        </authorList>
    </citation>
    <scope>NUCLEOTIDE SEQUENCE [LARGE SCALE GENOMIC DNA]</scope>
    <source>
        <strain evidence="1 2">ATCC 33394</strain>
    </source>
</reference>
<proteinExistence type="predicted"/>
<evidence type="ECO:0000313" key="2">
    <source>
        <dbReference type="Proteomes" id="UP000004088"/>
    </source>
</evidence>
<comment type="caution">
    <text evidence="1">The sequence shown here is derived from an EMBL/GenBank/DDBJ whole genome shotgun (WGS) entry which is preliminary data.</text>
</comment>
<keyword evidence="2" id="KW-1185">Reference proteome</keyword>
<dbReference type="AlphaFoldDB" id="F0EXQ6"/>
<protein>
    <submittedName>
        <fullName evidence="1">Uncharacterized protein</fullName>
    </submittedName>
</protein>
<gene>
    <name evidence="1" type="ORF">HMPREF9098_0731</name>
</gene>
<dbReference type="HOGENOM" id="CLU_3311135_0_0_4"/>
<dbReference type="EMBL" id="AEWV01000013">
    <property type="protein sequence ID" value="EGC17920.1"/>
    <property type="molecule type" value="Genomic_DNA"/>
</dbReference>
<accession>F0EXQ6</accession>
<evidence type="ECO:0000313" key="1">
    <source>
        <dbReference type="EMBL" id="EGC17920.1"/>
    </source>
</evidence>
<organism evidence="1 2">
    <name type="scientific">Kingella denitrificans ATCC 33394</name>
    <dbReference type="NCBI Taxonomy" id="888741"/>
    <lineage>
        <taxon>Bacteria</taxon>
        <taxon>Pseudomonadati</taxon>
        <taxon>Pseudomonadota</taxon>
        <taxon>Betaproteobacteria</taxon>
        <taxon>Neisseriales</taxon>
        <taxon>Neisseriaceae</taxon>
        <taxon>Kingella</taxon>
    </lineage>
</organism>
<sequence length="39" mass="4574">MISRWFFQIKGRCRLPDGYWDDVWNGVGLLTVRNFGAAK</sequence>
<dbReference type="Proteomes" id="UP000004088">
    <property type="component" value="Unassembled WGS sequence"/>
</dbReference>